<dbReference type="Proteomes" id="UP001280581">
    <property type="component" value="Unassembled WGS sequence"/>
</dbReference>
<evidence type="ECO:0000256" key="1">
    <source>
        <dbReference type="SAM" id="MobiDB-lite"/>
    </source>
</evidence>
<sequence length="231" mass="25400">MILSMTVSVKHIALRSRNQGHAVKKPERPELNVFKTSTTHRNAIQPPISSSGGQYVRVLSSASSARQKDDTTNRPTATTALRSREATHRPESGKKDTIIGNPTAHAQRAEYASKDINPRKEQARTRRKHPSTRPFTEGSTNSSHHQLRRKASKENLHTKSTDVEHKIATHHATPRIIHPPCPPANPLSSLSSPSSPFHWPQPFSSPGLSLIPQSAHPILATCVVDVLPDAH</sequence>
<feature type="compositionally biased region" description="Polar residues" evidence="1">
    <location>
        <begin position="37"/>
        <end position="53"/>
    </location>
</feature>
<feature type="compositionally biased region" description="Basic and acidic residues" evidence="1">
    <location>
        <begin position="82"/>
        <end position="97"/>
    </location>
</feature>
<dbReference type="EMBL" id="WVTA01000015">
    <property type="protein sequence ID" value="KAK3201965.1"/>
    <property type="molecule type" value="Genomic_DNA"/>
</dbReference>
<organism evidence="2 3">
    <name type="scientific">Pseudopithomyces chartarum</name>
    <dbReference type="NCBI Taxonomy" id="1892770"/>
    <lineage>
        <taxon>Eukaryota</taxon>
        <taxon>Fungi</taxon>
        <taxon>Dikarya</taxon>
        <taxon>Ascomycota</taxon>
        <taxon>Pezizomycotina</taxon>
        <taxon>Dothideomycetes</taxon>
        <taxon>Pleosporomycetidae</taxon>
        <taxon>Pleosporales</taxon>
        <taxon>Massarineae</taxon>
        <taxon>Didymosphaeriaceae</taxon>
        <taxon>Pseudopithomyces</taxon>
    </lineage>
</organism>
<accession>A0AAN6RE63</accession>
<evidence type="ECO:0000313" key="3">
    <source>
        <dbReference type="Proteomes" id="UP001280581"/>
    </source>
</evidence>
<feature type="region of interest" description="Disordered" evidence="1">
    <location>
        <begin position="174"/>
        <end position="194"/>
    </location>
</feature>
<name>A0AAN6RE63_9PLEO</name>
<evidence type="ECO:0000313" key="2">
    <source>
        <dbReference type="EMBL" id="KAK3201965.1"/>
    </source>
</evidence>
<feature type="region of interest" description="Disordered" evidence="1">
    <location>
        <begin position="37"/>
        <end position="160"/>
    </location>
</feature>
<comment type="caution">
    <text evidence="2">The sequence shown here is derived from an EMBL/GenBank/DDBJ whole genome shotgun (WGS) entry which is preliminary data.</text>
</comment>
<protein>
    <submittedName>
        <fullName evidence="2">Uncharacterized protein</fullName>
    </submittedName>
</protein>
<feature type="compositionally biased region" description="Basic and acidic residues" evidence="1">
    <location>
        <begin position="107"/>
        <end position="124"/>
    </location>
</feature>
<feature type="compositionally biased region" description="Polar residues" evidence="1">
    <location>
        <begin position="133"/>
        <end position="144"/>
    </location>
</feature>
<gene>
    <name evidence="2" type="ORF">GRF29_164g1207493</name>
</gene>
<reference evidence="2 3" key="1">
    <citation type="submission" date="2021-02" db="EMBL/GenBank/DDBJ databases">
        <title>Genome assembly of Pseudopithomyces chartarum.</title>
        <authorList>
            <person name="Jauregui R."/>
            <person name="Singh J."/>
            <person name="Voisey C."/>
        </authorList>
    </citation>
    <scope>NUCLEOTIDE SEQUENCE [LARGE SCALE GENOMIC DNA]</scope>
    <source>
        <strain evidence="2 3">AGR01</strain>
    </source>
</reference>
<dbReference type="AlphaFoldDB" id="A0AAN6RE63"/>
<proteinExistence type="predicted"/>
<keyword evidence="3" id="KW-1185">Reference proteome</keyword>